<feature type="compositionally biased region" description="Low complexity" evidence="2">
    <location>
        <begin position="1081"/>
        <end position="1092"/>
    </location>
</feature>
<dbReference type="EMBL" id="JASPKZ010003868">
    <property type="protein sequence ID" value="KAJ9591405.1"/>
    <property type="molecule type" value="Genomic_DNA"/>
</dbReference>
<sequence length="1116" mass="125516">MTGIRSNGPKDFPRIAKEMGFNFSLRRGRVDWHRIGSIDIDRLVQDRDLISLQENLISCTYCGKKFLAASFLEAHHGRRHPDMPFSMPADTLRSETERLQLEIKELKERLNSAERLIHKESEQQSEVPVTVKQRGDEQRKWTEEQKKKLESWQEAQQRKYQDEISELKSVFYNEIKRMKEGRLAENSSSPSKAELTEVIHKQNEELASLREIVSRQSTPDLENVQGRLEAQERFWKSRLKQIETQHMNEMQELKIQLSLAGETQNKNHDLEYENKIHELLAHAARQDEYLKTQAEQILQLTESLAKQTLHPEISELQAKLNFEKSESIAEQDIQETTLDPDATFAKLAARIDNAIQASKKLPQRSNSMKEKITDITNQKTAETPHSSLKKVSSFIESSRKFNLPKKIKTASEKTSLVPIKSSVNTKKSALEEESSSESSPTVENIEISSMYGSVDKTSVEKQRSPNKAWSIKKPSSSLEGSKDSGLDSPKRLKTAVTKITAFHKPTSVISVSEDRVGSVADSESHDEEEVEEEEEDEEEEEEVEEEETISGEEEEESEMETESGSEPAVQPVDRLDNSMKKKGLREDMQELLARRLRELGVDPEWKGIPGGTFKQKMGILKHHQNITRYKSFFRIKKKIVEELEKRVAESENITKKTNTENEDDKKANSSENKMAMKKFVGKMKTKALSVLKRQTSKDKAGATGKLKKTACTLVEQSATSIHMSDIRSTTRTGTSPTKPTGISTHNIPIDRSKKNRTDAVKASIKPTISRSAAGKPKVTVVTSTPKKITEIPAASPRGSILKGQRPGSISRQMPGVKKKEVENPPISTEEEDEEEEEEEESEEEEQTEIKMPAAANIRQTTTQPLPVKQLNFPRPASASSIITLRNQEFSSDQESPRGSKSALKSSSSMGSITKKKKVLFADQDLDSNTDSEDNIQTQLTKTLPKPWNIAKVTTVSRFSKSSETIPIKPSIQSSLSSPSQNIKPTAQSSSKVSDSDSDWGLSSVQDNIEEVLKETEDIHSVSESGSYERINLSTKQSEKIAQISKNIEEQLRMARSKPPTGGVEAMFRDKQSTSSNRNQENNMNVANSSASNPKTQAQPSTSKLTLSDWDLEDFDD</sequence>
<keyword evidence="1" id="KW-0479">Metal-binding</keyword>
<dbReference type="PROSITE" id="PS50157">
    <property type="entry name" value="ZINC_FINGER_C2H2_2"/>
    <property type="match status" value="1"/>
</dbReference>
<feature type="compositionally biased region" description="Low complexity" evidence="2">
    <location>
        <begin position="896"/>
        <end position="911"/>
    </location>
</feature>
<dbReference type="Proteomes" id="UP001233999">
    <property type="component" value="Unassembled WGS sequence"/>
</dbReference>
<accession>A0AAD8A3E9</accession>
<feature type="compositionally biased region" description="Polar residues" evidence="2">
    <location>
        <begin position="1021"/>
        <end position="1035"/>
    </location>
</feature>
<dbReference type="AlphaFoldDB" id="A0AAD8A3E9"/>
<feature type="compositionally biased region" description="Low complexity" evidence="2">
    <location>
        <begin position="965"/>
        <end position="992"/>
    </location>
</feature>
<feature type="compositionally biased region" description="Basic and acidic residues" evidence="2">
    <location>
        <begin position="748"/>
        <end position="759"/>
    </location>
</feature>
<feature type="region of interest" description="Disordered" evidence="2">
    <location>
        <begin position="424"/>
        <end position="490"/>
    </location>
</feature>
<evidence type="ECO:0000313" key="4">
    <source>
        <dbReference type="EMBL" id="KAJ9591405.1"/>
    </source>
</evidence>
<dbReference type="Pfam" id="PF13815">
    <property type="entry name" value="Dzip-like_N"/>
    <property type="match status" value="1"/>
</dbReference>
<reference evidence="4" key="1">
    <citation type="journal article" date="2023" name="IScience">
        <title>Live-bearing cockroach genome reveals convergent evolutionary mechanisms linked to viviparity in insects and beyond.</title>
        <authorList>
            <person name="Fouks B."/>
            <person name="Harrison M.C."/>
            <person name="Mikhailova A.A."/>
            <person name="Marchal E."/>
            <person name="English S."/>
            <person name="Carruthers M."/>
            <person name="Jennings E.C."/>
            <person name="Chiamaka E.L."/>
            <person name="Frigard R.A."/>
            <person name="Pippel M."/>
            <person name="Attardo G.M."/>
            <person name="Benoit J.B."/>
            <person name="Bornberg-Bauer E."/>
            <person name="Tobe S.S."/>
        </authorList>
    </citation>
    <scope>NUCLEOTIDE SEQUENCE</scope>
    <source>
        <strain evidence="4">Stay&amp;Tobe</strain>
    </source>
</reference>
<feature type="region of interest" description="Disordered" evidence="2">
    <location>
        <begin position="956"/>
        <end position="1038"/>
    </location>
</feature>
<reference evidence="4" key="2">
    <citation type="submission" date="2023-05" db="EMBL/GenBank/DDBJ databases">
        <authorList>
            <person name="Fouks B."/>
        </authorList>
    </citation>
    <scope>NUCLEOTIDE SEQUENCE</scope>
    <source>
        <strain evidence="4">Stay&amp;Tobe</strain>
        <tissue evidence="4">Testes</tissue>
    </source>
</reference>
<dbReference type="InterPro" id="IPR032714">
    <property type="entry name" value="DZIP1_N"/>
</dbReference>
<feature type="compositionally biased region" description="Basic and acidic residues" evidence="2">
    <location>
        <begin position="573"/>
        <end position="582"/>
    </location>
</feature>
<dbReference type="InterPro" id="IPR013087">
    <property type="entry name" value="Znf_C2H2_type"/>
</dbReference>
<feature type="region of interest" description="Disordered" evidence="2">
    <location>
        <begin position="121"/>
        <end position="142"/>
    </location>
</feature>
<feature type="region of interest" description="Disordered" evidence="2">
    <location>
        <begin position="502"/>
        <end position="582"/>
    </location>
</feature>
<feature type="compositionally biased region" description="Acidic residues" evidence="2">
    <location>
        <begin position="524"/>
        <end position="563"/>
    </location>
</feature>
<dbReference type="GO" id="GO:0008270">
    <property type="term" value="F:zinc ion binding"/>
    <property type="evidence" value="ECO:0007669"/>
    <property type="project" value="UniProtKB-KW"/>
</dbReference>
<keyword evidence="5" id="KW-1185">Reference proteome</keyword>
<feature type="compositionally biased region" description="Polar residues" evidence="2">
    <location>
        <begin position="440"/>
        <end position="451"/>
    </location>
</feature>
<evidence type="ECO:0000256" key="2">
    <source>
        <dbReference type="SAM" id="MobiDB-lite"/>
    </source>
</evidence>
<dbReference type="InterPro" id="IPR058883">
    <property type="entry name" value="DZIP1_dom"/>
</dbReference>
<evidence type="ECO:0000313" key="5">
    <source>
        <dbReference type="Proteomes" id="UP001233999"/>
    </source>
</evidence>
<evidence type="ECO:0000259" key="3">
    <source>
        <dbReference type="PROSITE" id="PS50157"/>
    </source>
</evidence>
<feature type="region of interest" description="Disordered" evidence="2">
    <location>
        <begin position="1052"/>
        <end position="1116"/>
    </location>
</feature>
<feature type="compositionally biased region" description="Polar residues" evidence="2">
    <location>
        <begin position="877"/>
        <end position="893"/>
    </location>
</feature>
<comment type="caution">
    <text evidence="4">The sequence shown here is derived from an EMBL/GenBank/DDBJ whole genome shotgun (WGS) entry which is preliminary data.</text>
</comment>
<feature type="compositionally biased region" description="Basic and acidic residues" evidence="2">
    <location>
        <begin position="133"/>
        <end position="142"/>
    </location>
</feature>
<organism evidence="4 5">
    <name type="scientific">Diploptera punctata</name>
    <name type="common">Pacific beetle cockroach</name>
    <dbReference type="NCBI Taxonomy" id="6984"/>
    <lineage>
        <taxon>Eukaryota</taxon>
        <taxon>Metazoa</taxon>
        <taxon>Ecdysozoa</taxon>
        <taxon>Arthropoda</taxon>
        <taxon>Hexapoda</taxon>
        <taxon>Insecta</taxon>
        <taxon>Pterygota</taxon>
        <taxon>Neoptera</taxon>
        <taxon>Polyneoptera</taxon>
        <taxon>Dictyoptera</taxon>
        <taxon>Blattodea</taxon>
        <taxon>Blaberoidea</taxon>
        <taxon>Blaberidae</taxon>
        <taxon>Diplopterinae</taxon>
        <taxon>Diploptera</taxon>
    </lineage>
</organism>
<dbReference type="Pfam" id="PF25977">
    <property type="entry name" value="DZIP1"/>
    <property type="match status" value="1"/>
</dbReference>
<dbReference type="PROSITE" id="PS00028">
    <property type="entry name" value="ZINC_FINGER_C2H2_1"/>
    <property type="match status" value="1"/>
</dbReference>
<dbReference type="PANTHER" id="PTHR35711">
    <property type="entry name" value="EXPRESSED PROTEIN"/>
    <property type="match status" value="1"/>
</dbReference>
<feature type="compositionally biased region" description="Basic and acidic residues" evidence="2">
    <location>
        <begin position="480"/>
        <end position="490"/>
    </location>
</feature>
<evidence type="ECO:0000256" key="1">
    <source>
        <dbReference type="PROSITE-ProRule" id="PRU00042"/>
    </source>
</evidence>
<feature type="compositionally biased region" description="Polar residues" evidence="2">
    <location>
        <begin position="1093"/>
        <end position="1105"/>
    </location>
</feature>
<feature type="compositionally biased region" description="Low complexity" evidence="2">
    <location>
        <begin position="727"/>
        <end position="741"/>
    </location>
</feature>
<protein>
    <recommendedName>
        <fullName evidence="3">C2H2-type domain-containing protein</fullName>
    </recommendedName>
</protein>
<name>A0AAD8A3E9_DIPPU</name>
<gene>
    <name evidence="4" type="ORF">L9F63_002011</name>
</gene>
<feature type="domain" description="C2H2-type" evidence="3">
    <location>
        <begin position="57"/>
        <end position="80"/>
    </location>
</feature>
<keyword evidence="1" id="KW-0862">Zinc</keyword>
<feature type="compositionally biased region" description="Basic and acidic residues" evidence="2">
    <location>
        <begin position="1010"/>
        <end position="1020"/>
    </location>
</feature>
<proteinExistence type="predicted"/>
<feature type="compositionally biased region" description="Acidic residues" evidence="2">
    <location>
        <begin position="828"/>
        <end position="846"/>
    </location>
</feature>
<feature type="region of interest" description="Disordered" evidence="2">
    <location>
        <begin position="726"/>
        <end position="914"/>
    </location>
</feature>
<keyword evidence="1" id="KW-0863">Zinc-finger</keyword>
<dbReference type="PANTHER" id="PTHR35711:SF1">
    <property type="entry name" value="ECTODERMAL, ISOFORM F"/>
    <property type="match status" value="1"/>
</dbReference>